<sequence>MFSGERLRAIRLVNEMTQENLGKLVGVGKVTISKWESETTVPNTKHLRALEETFLVEMGYFDADFELLSVYHQLTSGHQGKVKRYSQRLLEEQHQSLQFVAYQVRTNILLSAGPGEVLEDEFETETVYFDSEMDHDVATWIKGNSMEPMFQSGEVALIKETGFDYDGGIYAIVWFGHTYIKRVYREEEGFRLVSINPDHPDKFAFYEDKPKIVGKVVGHFMPLAV</sequence>
<dbReference type="Gene3D" id="2.10.109.10">
    <property type="entry name" value="Umud Fragment, subunit A"/>
    <property type="match status" value="1"/>
</dbReference>
<dbReference type="AlphaFoldDB" id="A0A426THG4"/>
<proteinExistence type="predicted"/>
<keyword evidence="2" id="KW-0238">DNA-binding</keyword>
<protein>
    <submittedName>
        <fullName evidence="5">XRE family transcriptional regulator</fullName>
    </submittedName>
</protein>
<evidence type="ECO:0000259" key="4">
    <source>
        <dbReference type="PROSITE" id="PS50943"/>
    </source>
</evidence>
<dbReference type="PROSITE" id="PS50943">
    <property type="entry name" value="HTH_CROC1"/>
    <property type="match status" value="1"/>
</dbReference>
<dbReference type="Pfam" id="PF00717">
    <property type="entry name" value="Peptidase_S24"/>
    <property type="match status" value="1"/>
</dbReference>
<dbReference type="CDD" id="cd00093">
    <property type="entry name" value="HTH_XRE"/>
    <property type="match status" value="1"/>
</dbReference>
<dbReference type="PANTHER" id="PTHR40661:SF1">
    <property type="entry name" value="HTH CRO_C1-TYPE DOMAIN-CONTAINING PROTEIN"/>
    <property type="match status" value="1"/>
</dbReference>
<evidence type="ECO:0000256" key="1">
    <source>
        <dbReference type="ARBA" id="ARBA00023015"/>
    </source>
</evidence>
<evidence type="ECO:0000313" key="5">
    <source>
        <dbReference type="EMBL" id="RRR54625.1"/>
    </source>
</evidence>
<evidence type="ECO:0000313" key="6">
    <source>
        <dbReference type="Proteomes" id="UP000274117"/>
    </source>
</evidence>
<dbReference type="InterPro" id="IPR039418">
    <property type="entry name" value="LexA-like"/>
</dbReference>
<dbReference type="Gene3D" id="1.10.260.40">
    <property type="entry name" value="lambda repressor-like DNA-binding domains"/>
    <property type="match status" value="1"/>
</dbReference>
<dbReference type="Pfam" id="PF01381">
    <property type="entry name" value="HTH_3"/>
    <property type="match status" value="1"/>
</dbReference>
<gene>
    <name evidence="5" type="ORF">EI998_01920</name>
</gene>
<dbReference type="CDD" id="cd06529">
    <property type="entry name" value="S24_LexA-like"/>
    <property type="match status" value="1"/>
</dbReference>
<reference evidence="5 6" key="2">
    <citation type="submission" date="2018-12" db="EMBL/GenBank/DDBJ databases">
        <title>Whole-genome sequences of fifteen clinical Streptococcus suis strains isolated from pigs between 2006 and 2018.</title>
        <authorList>
            <person name="Stevens M.J.A."/>
            <person name="Cernela N."/>
            <person name="Spoerry Serrano N."/>
            <person name="Schmitt S."/>
            <person name="Schrenzel J."/>
            <person name="Stephan R."/>
        </authorList>
    </citation>
    <scope>NUCLEOTIDE SEQUENCE [LARGE SCALE GENOMIC DNA]</scope>
    <source>
        <strain evidence="5 6">PP422</strain>
    </source>
</reference>
<dbReference type="InterPro" id="IPR015927">
    <property type="entry name" value="Peptidase_S24_S26A/B/C"/>
</dbReference>
<dbReference type="SMART" id="SM00530">
    <property type="entry name" value="HTH_XRE"/>
    <property type="match status" value="1"/>
</dbReference>
<dbReference type="GO" id="GO:0003677">
    <property type="term" value="F:DNA binding"/>
    <property type="evidence" value="ECO:0007669"/>
    <property type="project" value="UniProtKB-KW"/>
</dbReference>
<keyword evidence="3" id="KW-0804">Transcription</keyword>
<dbReference type="PANTHER" id="PTHR40661">
    <property type="match status" value="1"/>
</dbReference>
<dbReference type="InterPro" id="IPR010982">
    <property type="entry name" value="Lambda_DNA-bd_dom_sf"/>
</dbReference>
<dbReference type="InterPro" id="IPR001387">
    <property type="entry name" value="Cro/C1-type_HTH"/>
</dbReference>
<reference evidence="5 6" key="1">
    <citation type="submission" date="2018-11" db="EMBL/GenBank/DDBJ databases">
        <authorList>
            <person name="Stevens M.J."/>
            <person name="Cernela N."/>
            <person name="Spoerry Serrano N."/>
            <person name="Schmitt S."/>
            <person name="Schrenzel J."/>
            <person name="Stephan R."/>
        </authorList>
    </citation>
    <scope>NUCLEOTIDE SEQUENCE [LARGE SCALE GENOMIC DNA]</scope>
    <source>
        <strain evidence="5 6">PP422</strain>
    </source>
</reference>
<evidence type="ECO:0000256" key="3">
    <source>
        <dbReference type="ARBA" id="ARBA00023163"/>
    </source>
</evidence>
<keyword evidence="1" id="KW-0805">Transcription regulation</keyword>
<accession>A0A426THG4</accession>
<feature type="domain" description="HTH cro/C1-type" evidence="4">
    <location>
        <begin position="7"/>
        <end position="61"/>
    </location>
</feature>
<organism evidence="5 6">
    <name type="scientific">Streptococcus suis</name>
    <dbReference type="NCBI Taxonomy" id="1307"/>
    <lineage>
        <taxon>Bacteria</taxon>
        <taxon>Bacillati</taxon>
        <taxon>Bacillota</taxon>
        <taxon>Bacilli</taxon>
        <taxon>Lactobacillales</taxon>
        <taxon>Streptococcaceae</taxon>
        <taxon>Streptococcus</taxon>
    </lineage>
</organism>
<dbReference type="SUPFAM" id="SSF47413">
    <property type="entry name" value="lambda repressor-like DNA-binding domains"/>
    <property type="match status" value="1"/>
</dbReference>
<name>A0A426THG4_STRSU</name>
<evidence type="ECO:0000256" key="2">
    <source>
        <dbReference type="ARBA" id="ARBA00023125"/>
    </source>
</evidence>
<dbReference type="InterPro" id="IPR036286">
    <property type="entry name" value="LexA/Signal_pep-like_sf"/>
</dbReference>
<dbReference type="SUPFAM" id="SSF51306">
    <property type="entry name" value="LexA/Signal peptidase"/>
    <property type="match status" value="1"/>
</dbReference>
<dbReference type="Proteomes" id="UP000274117">
    <property type="component" value="Unassembled WGS sequence"/>
</dbReference>
<dbReference type="EMBL" id="RSDO01000003">
    <property type="protein sequence ID" value="RRR54625.1"/>
    <property type="molecule type" value="Genomic_DNA"/>
</dbReference>
<comment type="caution">
    <text evidence="5">The sequence shown here is derived from an EMBL/GenBank/DDBJ whole genome shotgun (WGS) entry which is preliminary data.</text>
</comment>